<organism evidence="1">
    <name type="scientific">Marseillevirus LCMAC103</name>
    <dbReference type="NCBI Taxonomy" id="2506604"/>
    <lineage>
        <taxon>Viruses</taxon>
        <taxon>Varidnaviria</taxon>
        <taxon>Bamfordvirae</taxon>
        <taxon>Nucleocytoviricota</taxon>
        <taxon>Megaviricetes</taxon>
        <taxon>Pimascovirales</taxon>
        <taxon>Pimascovirales incertae sedis</taxon>
        <taxon>Marseilleviridae</taxon>
    </lineage>
</organism>
<dbReference type="EMBL" id="MK500342">
    <property type="protein sequence ID" value="QBK87072.1"/>
    <property type="molecule type" value="Genomic_DNA"/>
</dbReference>
<reference evidence="1" key="1">
    <citation type="journal article" date="2019" name="MBio">
        <title>Virus Genomes from Deep Sea Sediments Expand the Ocean Megavirome and Support Independent Origins of Viral Gigantism.</title>
        <authorList>
            <person name="Backstrom D."/>
            <person name="Yutin N."/>
            <person name="Jorgensen S.L."/>
            <person name="Dharamshi J."/>
            <person name="Homa F."/>
            <person name="Zaremba-Niedwiedzka K."/>
            <person name="Spang A."/>
            <person name="Wolf Y.I."/>
            <person name="Koonin E.V."/>
            <person name="Ettema T.J."/>
        </authorList>
    </citation>
    <scope>NUCLEOTIDE SEQUENCE</scope>
</reference>
<gene>
    <name evidence="1" type="ORF">LCMAC103_04160</name>
</gene>
<proteinExistence type="predicted"/>
<name>A0A481YV86_9VIRU</name>
<accession>A0A481YV86</accession>
<protein>
    <submittedName>
        <fullName evidence="1">Uncharacterized protein</fullName>
    </submittedName>
</protein>
<evidence type="ECO:0000313" key="1">
    <source>
        <dbReference type="EMBL" id="QBK87072.1"/>
    </source>
</evidence>
<sequence length="137" mass="15362">MSTSIHFFAKKAHSSEIRFAIANGSTTFALSLEQIEGKLYLADDEETADILCFFESIVGNTEYRYSGRTLVLDYGDNMLTVSVDAGVRESCRSVGRAALSFQFDDTLRNQITTFLARVKCLARLDELSENAPRYRNP</sequence>